<name>A0A8J7MCG3_9BACT</name>
<proteinExistence type="predicted"/>
<evidence type="ECO:0000313" key="3">
    <source>
        <dbReference type="Proteomes" id="UP000624703"/>
    </source>
</evidence>
<sequence length="60" mass="6984">MFKRIIIEDWNQIGGLISFILTFGIFASIMLRAWRMKPSEAEHMASLALEEDLKQKESNQ</sequence>
<keyword evidence="1" id="KW-1133">Transmembrane helix</keyword>
<dbReference type="EMBL" id="JAENIM010000009">
    <property type="protein sequence ID" value="MBK1789814.1"/>
    <property type="molecule type" value="Genomic_DNA"/>
</dbReference>
<accession>A0A8J7MCG3</accession>
<dbReference type="Proteomes" id="UP000624703">
    <property type="component" value="Unassembled WGS sequence"/>
</dbReference>
<keyword evidence="3" id="KW-1185">Reference proteome</keyword>
<keyword evidence="1" id="KW-0812">Transmembrane</keyword>
<reference evidence="2" key="1">
    <citation type="submission" date="2021-01" db="EMBL/GenBank/DDBJ databases">
        <title>Modified the classification status of verrucomicrobia.</title>
        <authorList>
            <person name="Feng X."/>
        </authorList>
    </citation>
    <scope>NUCLEOTIDE SEQUENCE</scope>
    <source>
        <strain evidence="2">_KCTC 22039</strain>
    </source>
</reference>
<evidence type="ECO:0000313" key="2">
    <source>
        <dbReference type="EMBL" id="MBK1789814.1"/>
    </source>
</evidence>
<gene>
    <name evidence="2" type="ORF">JIN82_01460</name>
</gene>
<organism evidence="2 3">
    <name type="scientific">Persicirhabdus sediminis</name>
    <dbReference type="NCBI Taxonomy" id="454144"/>
    <lineage>
        <taxon>Bacteria</taxon>
        <taxon>Pseudomonadati</taxon>
        <taxon>Verrucomicrobiota</taxon>
        <taxon>Verrucomicrobiia</taxon>
        <taxon>Verrucomicrobiales</taxon>
        <taxon>Verrucomicrobiaceae</taxon>
        <taxon>Persicirhabdus</taxon>
    </lineage>
</organism>
<keyword evidence="1" id="KW-0472">Membrane</keyword>
<evidence type="ECO:0000256" key="1">
    <source>
        <dbReference type="SAM" id="Phobius"/>
    </source>
</evidence>
<dbReference type="RefSeq" id="WP_200309856.1">
    <property type="nucleotide sequence ID" value="NZ_JAENIM010000009.1"/>
</dbReference>
<feature type="transmembrane region" description="Helical" evidence="1">
    <location>
        <begin position="12"/>
        <end position="34"/>
    </location>
</feature>
<comment type="caution">
    <text evidence="2">The sequence shown here is derived from an EMBL/GenBank/DDBJ whole genome shotgun (WGS) entry which is preliminary data.</text>
</comment>
<dbReference type="AlphaFoldDB" id="A0A8J7MCG3"/>
<protein>
    <submittedName>
        <fullName evidence="2">Uncharacterized protein</fullName>
    </submittedName>
</protein>